<name>A0A0J1GIK7_9GAMM</name>
<dbReference type="OrthoDB" id="9779207at2"/>
<dbReference type="GO" id="GO:1901135">
    <property type="term" value="P:carbohydrate derivative metabolic process"/>
    <property type="evidence" value="ECO:0007669"/>
    <property type="project" value="InterPro"/>
</dbReference>
<dbReference type="PROSITE" id="PS51464">
    <property type="entry name" value="SIS"/>
    <property type="match status" value="2"/>
</dbReference>
<organism evidence="6 7">
    <name type="scientific">Photobacterium aphoticum</name>
    <dbReference type="NCBI Taxonomy" id="754436"/>
    <lineage>
        <taxon>Bacteria</taxon>
        <taxon>Pseudomonadati</taxon>
        <taxon>Pseudomonadota</taxon>
        <taxon>Gammaproteobacteria</taxon>
        <taxon>Vibrionales</taxon>
        <taxon>Vibrionaceae</taxon>
        <taxon>Photobacterium</taxon>
    </lineage>
</organism>
<dbReference type="GO" id="GO:0005886">
    <property type="term" value="C:plasma membrane"/>
    <property type="evidence" value="ECO:0007669"/>
    <property type="project" value="TreeGrafter"/>
</dbReference>
<dbReference type="PATRIC" id="fig|754436.4.peg.3582"/>
<dbReference type="GO" id="GO:0016787">
    <property type="term" value="F:hydrolase activity"/>
    <property type="evidence" value="ECO:0007669"/>
    <property type="project" value="UniProtKB-KW"/>
</dbReference>
<evidence type="ECO:0000256" key="1">
    <source>
        <dbReference type="ARBA" id="ARBA00007748"/>
    </source>
</evidence>
<keyword evidence="6" id="KW-0413">Isomerase</keyword>
<dbReference type="AlphaFoldDB" id="A0A0J1GIK7"/>
<evidence type="ECO:0000313" key="7">
    <source>
        <dbReference type="Proteomes" id="UP000036426"/>
    </source>
</evidence>
<dbReference type="CDD" id="cd05008">
    <property type="entry name" value="SIS_GlmS_GlmD_1"/>
    <property type="match status" value="1"/>
</dbReference>
<dbReference type="CDD" id="cd05010">
    <property type="entry name" value="SIS_AgaS_like"/>
    <property type="match status" value="1"/>
</dbReference>
<gene>
    <name evidence="6" type="ORF">ABT58_16905</name>
</gene>
<evidence type="ECO:0000256" key="2">
    <source>
        <dbReference type="ARBA" id="ARBA00022737"/>
    </source>
</evidence>
<dbReference type="InterPro" id="IPR001347">
    <property type="entry name" value="SIS_dom"/>
</dbReference>
<reference evidence="6 7" key="1">
    <citation type="submission" date="2015-05" db="EMBL/GenBank/DDBJ databases">
        <title>Photobacterium galathea sp. nov.</title>
        <authorList>
            <person name="Machado H."/>
            <person name="Gram L."/>
        </authorList>
    </citation>
    <scope>NUCLEOTIDE SEQUENCE [LARGE SCALE GENOMIC DNA]</scope>
    <source>
        <strain evidence="6 7">DSM 25995</strain>
    </source>
</reference>
<keyword evidence="2" id="KW-0677">Repeat</keyword>
<dbReference type="InterPro" id="IPR014180">
    <property type="entry name" value="Sugar_isomerase_AgaS"/>
</dbReference>
<dbReference type="InterPro" id="IPR046348">
    <property type="entry name" value="SIS_dom_sf"/>
</dbReference>
<comment type="similarity">
    <text evidence="1">Belongs to the SIS family. AgaS subfamily.</text>
</comment>
<dbReference type="GO" id="GO:0097367">
    <property type="term" value="F:carbohydrate derivative binding"/>
    <property type="evidence" value="ECO:0007669"/>
    <property type="project" value="InterPro"/>
</dbReference>
<protein>
    <submittedName>
        <fullName evidence="6">Sugar isomerase</fullName>
    </submittedName>
</protein>
<evidence type="ECO:0000259" key="5">
    <source>
        <dbReference type="PROSITE" id="PS51464"/>
    </source>
</evidence>
<dbReference type="Gene3D" id="3.40.50.10490">
    <property type="entry name" value="Glucose-6-phosphate isomerase like protein, domain 1"/>
    <property type="match status" value="2"/>
</dbReference>
<dbReference type="Proteomes" id="UP000036426">
    <property type="component" value="Unassembled WGS sequence"/>
</dbReference>
<dbReference type="RefSeq" id="WP_047875609.1">
    <property type="nucleotide sequence ID" value="NZ_BMYC01000012.1"/>
</dbReference>
<dbReference type="GO" id="GO:0016853">
    <property type="term" value="F:isomerase activity"/>
    <property type="evidence" value="ECO:0007669"/>
    <property type="project" value="UniProtKB-KW"/>
</dbReference>
<comment type="caution">
    <text evidence="6">The sequence shown here is derived from an EMBL/GenBank/DDBJ whole genome shotgun (WGS) entry which is preliminary data.</text>
</comment>
<evidence type="ECO:0000313" key="6">
    <source>
        <dbReference type="EMBL" id="KLU99524.1"/>
    </source>
</evidence>
<comment type="catalytic activity">
    <reaction evidence="4">
        <text>D-galactosamine 6-phosphate + H2O = D-tagatopyranose 1-phosphate + NH4(+)</text>
        <dbReference type="Rhea" id="RHEA:47680"/>
        <dbReference type="ChEBI" id="CHEBI:15377"/>
        <dbReference type="ChEBI" id="CHEBI:28938"/>
        <dbReference type="ChEBI" id="CHEBI:71674"/>
        <dbReference type="ChEBI" id="CHEBI:138150"/>
    </reaction>
</comment>
<dbReference type="InterPro" id="IPR035464">
    <property type="entry name" value="SIS_AgaS"/>
</dbReference>
<feature type="domain" description="SIS" evidence="5">
    <location>
        <begin position="218"/>
        <end position="366"/>
    </location>
</feature>
<accession>A0A0J1GIK7</accession>
<keyword evidence="3" id="KW-0378">Hydrolase</keyword>
<dbReference type="SUPFAM" id="SSF53697">
    <property type="entry name" value="SIS domain"/>
    <property type="match status" value="1"/>
</dbReference>
<evidence type="ECO:0000256" key="4">
    <source>
        <dbReference type="ARBA" id="ARBA00029292"/>
    </source>
</evidence>
<dbReference type="InterPro" id="IPR035466">
    <property type="entry name" value="GlmS/AgaS_SIS"/>
</dbReference>
<dbReference type="PANTHER" id="PTHR32502:SF3">
    <property type="entry name" value="D-GALACTOSAMINE-6-PHOSPHATE DEAMINASE AGAS-RELATED"/>
    <property type="match status" value="1"/>
</dbReference>
<proteinExistence type="inferred from homology"/>
<feature type="domain" description="SIS" evidence="5">
    <location>
        <begin position="48"/>
        <end position="199"/>
    </location>
</feature>
<dbReference type="NCBIfam" id="TIGR02815">
    <property type="entry name" value="agaS_fam"/>
    <property type="match status" value="1"/>
</dbReference>
<keyword evidence="7" id="KW-1185">Reference proteome</keyword>
<dbReference type="EMBL" id="LDOV01000030">
    <property type="protein sequence ID" value="KLU99524.1"/>
    <property type="molecule type" value="Genomic_DNA"/>
</dbReference>
<dbReference type="GO" id="GO:0009401">
    <property type="term" value="P:phosphoenolpyruvate-dependent sugar phosphotransferase system"/>
    <property type="evidence" value="ECO:0007669"/>
    <property type="project" value="TreeGrafter"/>
</dbReference>
<dbReference type="Pfam" id="PF01380">
    <property type="entry name" value="SIS"/>
    <property type="match status" value="2"/>
</dbReference>
<sequence length="385" mass="42374">MEYLDLDVKDLESARAFWTAKEIQQQPECWRKTSAIVNECRQASQAFLAPLLAKKDLRIVMTGAGTSAFAGRALAPALTKVLSRRVEAVASTDIVSNPYQYFAEDIPTLVVSFARSGNSPESVAAVDLANQVLSDCYHLVVTCNGEGELYRRSCNDAKTFAILMPEETNDKSFAMTSSFSSMMLATFAVLCGENDYTKEIESLCKHSEALIKEINHPISKIASNNAKRVVYLGSGCLQGLAQEAALKLLELTAGKVVAMFDSPLGFRHGPKSIVDDETLVFVFISSHPYTRQYDLDLLSELRRDKIANQVIAVTSILDEVVTDGEYITIEGMEEASDIELLFPYIIIAQLYAFHYSLALGNTPDNPCPTGEVNRVVQGVTIHELF</sequence>
<evidence type="ECO:0000256" key="3">
    <source>
        <dbReference type="ARBA" id="ARBA00022801"/>
    </source>
</evidence>
<dbReference type="InterPro" id="IPR050303">
    <property type="entry name" value="GatZ_KbaZ_carbometab"/>
</dbReference>
<dbReference type="PANTHER" id="PTHR32502">
    <property type="entry name" value="N-ACETYLGALACTOSAMINE PERMEASE II COMPONENT-RELATED"/>
    <property type="match status" value="1"/>
</dbReference>